<evidence type="ECO:0000313" key="2">
    <source>
        <dbReference type="Proteomes" id="UP000289738"/>
    </source>
</evidence>
<dbReference type="Proteomes" id="UP000289738">
    <property type="component" value="Chromosome B03"/>
</dbReference>
<accession>A0A445A1H8</accession>
<gene>
    <name evidence="1" type="ORF">Ahy_B03g065399</name>
</gene>
<dbReference type="AlphaFoldDB" id="A0A445A1H8"/>
<comment type="caution">
    <text evidence="1">The sequence shown here is derived from an EMBL/GenBank/DDBJ whole genome shotgun (WGS) entry which is preliminary data.</text>
</comment>
<evidence type="ECO:0008006" key="3">
    <source>
        <dbReference type="Google" id="ProtNLM"/>
    </source>
</evidence>
<name>A0A445A1H8_ARAHY</name>
<protein>
    <recommendedName>
        <fullName evidence="3">Zinc knuckle CX2CX4HX4C domain-containing protein</fullName>
    </recommendedName>
</protein>
<reference evidence="1 2" key="1">
    <citation type="submission" date="2019-01" db="EMBL/GenBank/DDBJ databases">
        <title>Sequencing of cultivated peanut Arachis hypogaea provides insights into genome evolution and oil improvement.</title>
        <authorList>
            <person name="Chen X."/>
        </authorList>
    </citation>
    <scope>NUCLEOTIDE SEQUENCE [LARGE SCALE GENOMIC DNA]</scope>
    <source>
        <strain evidence="2">cv. Fuhuasheng</strain>
        <tissue evidence="1">Leaves</tissue>
    </source>
</reference>
<evidence type="ECO:0000313" key="1">
    <source>
        <dbReference type="EMBL" id="RYR20286.1"/>
    </source>
</evidence>
<organism evidence="1 2">
    <name type="scientific">Arachis hypogaea</name>
    <name type="common">Peanut</name>
    <dbReference type="NCBI Taxonomy" id="3818"/>
    <lineage>
        <taxon>Eukaryota</taxon>
        <taxon>Viridiplantae</taxon>
        <taxon>Streptophyta</taxon>
        <taxon>Embryophyta</taxon>
        <taxon>Tracheophyta</taxon>
        <taxon>Spermatophyta</taxon>
        <taxon>Magnoliopsida</taxon>
        <taxon>eudicotyledons</taxon>
        <taxon>Gunneridae</taxon>
        <taxon>Pentapetalae</taxon>
        <taxon>rosids</taxon>
        <taxon>fabids</taxon>
        <taxon>Fabales</taxon>
        <taxon>Fabaceae</taxon>
        <taxon>Papilionoideae</taxon>
        <taxon>50 kb inversion clade</taxon>
        <taxon>dalbergioids sensu lato</taxon>
        <taxon>Dalbergieae</taxon>
        <taxon>Pterocarpus clade</taxon>
        <taxon>Arachis</taxon>
    </lineage>
</organism>
<dbReference type="EMBL" id="SDMP01000013">
    <property type="protein sequence ID" value="RYR20286.1"/>
    <property type="molecule type" value="Genomic_DNA"/>
</dbReference>
<proteinExistence type="predicted"/>
<keyword evidence="2" id="KW-1185">Reference proteome</keyword>
<sequence>MDHEEDYSYDLCFVYRTLDDSWTLVNCSEVETFLSYIKERSKKDCSLDLYINFSIKLYNHYFLWKIGSIIDIVLKIDKATLKLISKILVSETTLNIEYEGLHLICFNRGLYGHCFDLCGEASFDDEDHCGKAATGKNVAAEENQIMVINDNEEVNPE</sequence>